<proteinExistence type="predicted"/>
<dbReference type="GO" id="GO:0004930">
    <property type="term" value="F:G protein-coupled receptor activity"/>
    <property type="evidence" value="ECO:0007669"/>
    <property type="project" value="UniProtKB-KW"/>
</dbReference>
<protein>
    <recommendedName>
        <fullName evidence="9">G-protein coupled receptors family 1 profile domain-containing protein</fullName>
    </recommendedName>
</protein>
<dbReference type="InterPro" id="IPR017452">
    <property type="entry name" value="GPCR_Rhodpsn_7TM"/>
</dbReference>
<keyword evidence="6" id="KW-0675">Receptor</keyword>
<evidence type="ECO:0000313" key="11">
    <source>
        <dbReference type="Proteomes" id="UP000663844"/>
    </source>
</evidence>
<feature type="transmembrane region" description="Helical" evidence="8">
    <location>
        <begin position="50"/>
        <end position="73"/>
    </location>
</feature>
<evidence type="ECO:0000256" key="7">
    <source>
        <dbReference type="ARBA" id="ARBA00023224"/>
    </source>
</evidence>
<evidence type="ECO:0000256" key="4">
    <source>
        <dbReference type="ARBA" id="ARBA00023040"/>
    </source>
</evidence>
<keyword evidence="5 8" id="KW-0472">Membrane</keyword>
<dbReference type="PROSITE" id="PS50262">
    <property type="entry name" value="G_PROTEIN_RECEP_F1_2"/>
    <property type="match status" value="1"/>
</dbReference>
<dbReference type="InterPro" id="IPR000276">
    <property type="entry name" value="GPCR_Rhodpsn"/>
</dbReference>
<dbReference type="Pfam" id="PF00001">
    <property type="entry name" value="7tm_1"/>
    <property type="match status" value="1"/>
</dbReference>
<keyword evidence="3 8" id="KW-1133">Transmembrane helix</keyword>
<name>A0A820H2E2_9BILA</name>
<feature type="transmembrane region" description="Helical" evidence="8">
    <location>
        <begin position="168"/>
        <end position="196"/>
    </location>
</feature>
<dbReference type="PANTHER" id="PTHR24243:SF233">
    <property type="entry name" value="THYROTROPIN-RELEASING HORMONE RECEPTOR"/>
    <property type="match status" value="1"/>
</dbReference>
<feature type="transmembrane region" description="Helical" evidence="8">
    <location>
        <begin position="93"/>
        <end position="111"/>
    </location>
</feature>
<evidence type="ECO:0000259" key="9">
    <source>
        <dbReference type="PROSITE" id="PS50262"/>
    </source>
</evidence>
<evidence type="ECO:0000256" key="3">
    <source>
        <dbReference type="ARBA" id="ARBA00022989"/>
    </source>
</evidence>
<feature type="transmembrane region" description="Helical" evidence="8">
    <location>
        <begin position="132"/>
        <end position="156"/>
    </location>
</feature>
<evidence type="ECO:0000256" key="6">
    <source>
        <dbReference type="ARBA" id="ARBA00023170"/>
    </source>
</evidence>
<comment type="caution">
    <text evidence="10">The sequence shown here is derived from an EMBL/GenBank/DDBJ whole genome shotgun (WGS) entry which is preliminary data.</text>
</comment>
<keyword evidence="2 8" id="KW-0812">Transmembrane</keyword>
<comment type="subcellular location">
    <subcellularLocation>
        <location evidence="1">Membrane</location>
        <topology evidence="1">Multi-pass membrane protein</topology>
    </subcellularLocation>
</comment>
<reference evidence="10" key="1">
    <citation type="submission" date="2021-02" db="EMBL/GenBank/DDBJ databases">
        <authorList>
            <person name="Nowell W R."/>
        </authorList>
    </citation>
    <scope>NUCLEOTIDE SEQUENCE</scope>
</reference>
<feature type="transmembrane region" description="Helical" evidence="8">
    <location>
        <begin position="295"/>
        <end position="313"/>
    </location>
</feature>
<evidence type="ECO:0000256" key="1">
    <source>
        <dbReference type="ARBA" id="ARBA00004141"/>
    </source>
</evidence>
<dbReference type="GO" id="GO:0005886">
    <property type="term" value="C:plasma membrane"/>
    <property type="evidence" value="ECO:0007669"/>
    <property type="project" value="TreeGrafter"/>
</dbReference>
<dbReference type="PANTHER" id="PTHR24243">
    <property type="entry name" value="G-PROTEIN COUPLED RECEPTOR"/>
    <property type="match status" value="1"/>
</dbReference>
<dbReference type="Gene3D" id="1.20.1070.10">
    <property type="entry name" value="Rhodopsin 7-helix transmembrane proteins"/>
    <property type="match status" value="1"/>
</dbReference>
<dbReference type="EMBL" id="CAJOAZ010014930">
    <property type="protein sequence ID" value="CAF4286627.1"/>
    <property type="molecule type" value="Genomic_DNA"/>
</dbReference>
<gene>
    <name evidence="10" type="ORF">OXD698_LOCUS45358</name>
</gene>
<keyword evidence="7" id="KW-0807">Transducer</keyword>
<keyword evidence="4" id="KW-0297">G-protein coupled receptor</keyword>
<dbReference type="SUPFAM" id="SSF81321">
    <property type="entry name" value="Family A G protein-coupled receptor-like"/>
    <property type="match status" value="1"/>
</dbReference>
<evidence type="ECO:0000313" key="10">
    <source>
        <dbReference type="EMBL" id="CAF4286627.1"/>
    </source>
</evidence>
<evidence type="ECO:0000256" key="2">
    <source>
        <dbReference type="ARBA" id="ARBA00022692"/>
    </source>
</evidence>
<sequence>MSTLAEQLQKILLNISQYYLIPIFIVGIFGNIFNGIVFSWSTLRNNRCSLYFIISSMAQFFVLIFGCLFRIIVSLTGFDLNVSSLFICKFRTYLFVNGIILSRHFLCLISIDRWMVTSTNVSIRNLSNLRMTRLLTIISTIIWLLFNIHLLIGFHIEHNSCTGNSETFYLSFFTFFSLFVSLAPLIILMIFTTLTLRNITNGRLMRRRNQAVHPAATVGVVLPTLYVVPQQRQRRLRNQKNQLLRLSMIQIIVYILPNIPNTMYTVYASITANYNKTNDQIVTDAFMNLMTSNLLYTYCAVIFFLYTLVSVTFRKECWSICRRFQKKIRTIYRGSEQL</sequence>
<accession>A0A820H2E2</accession>
<dbReference type="Proteomes" id="UP000663844">
    <property type="component" value="Unassembled WGS sequence"/>
</dbReference>
<feature type="transmembrane region" description="Helical" evidence="8">
    <location>
        <begin position="242"/>
        <end position="259"/>
    </location>
</feature>
<feature type="transmembrane region" description="Helical" evidence="8">
    <location>
        <begin position="18"/>
        <end position="38"/>
    </location>
</feature>
<organism evidence="10 11">
    <name type="scientific">Adineta steineri</name>
    <dbReference type="NCBI Taxonomy" id="433720"/>
    <lineage>
        <taxon>Eukaryota</taxon>
        <taxon>Metazoa</taxon>
        <taxon>Spiralia</taxon>
        <taxon>Gnathifera</taxon>
        <taxon>Rotifera</taxon>
        <taxon>Eurotatoria</taxon>
        <taxon>Bdelloidea</taxon>
        <taxon>Adinetida</taxon>
        <taxon>Adinetidae</taxon>
        <taxon>Adineta</taxon>
    </lineage>
</organism>
<feature type="domain" description="G-protein coupled receptors family 1 profile" evidence="9">
    <location>
        <begin position="30"/>
        <end position="306"/>
    </location>
</feature>
<evidence type="ECO:0000256" key="5">
    <source>
        <dbReference type="ARBA" id="ARBA00023136"/>
    </source>
</evidence>
<dbReference type="AlphaFoldDB" id="A0A820H2E2"/>
<evidence type="ECO:0000256" key="8">
    <source>
        <dbReference type="SAM" id="Phobius"/>
    </source>
</evidence>